<dbReference type="InterPro" id="IPR039601">
    <property type="entry name" value="Rrn5"/>
</dbReference>
<proteinExistence type="predicted"/>
<dbReference type="GO" id="GO:0000182">
    <property type="term" value="F:rDNA binding"/>
    <property type="evidence" value="ECO:0007669"/>
    <property type="project" value="TreeGrafter"/>
</dbReference>
<feature type="compositionally biased region" description="Basic and acidic residues" evidence="1">
    <location>
        <begin position="162"/>
        <end position="173"/>
    </location>
</feature>
<evidence type="ECO:0000256" key="1">
    <source>
        <dbReference type="SAM" id="MobiDB-lite"/>
    </source>
</evidence>
<reference evidence="3" key="1">
    <citation type="submission" date="2016-02" db="EMBL/GenBank/DDBJ databases">
        <title>Draft genome sequence of Microdochium bolleyi, a fungal endophyte of beachgrass.</title>
        <authorList>
            <consortium name="DOE Joint Genome Institute"/>
            <person name="David A.S."/>
            <person name="May G."/>
            <person name="Haridas S."/>
            <person name="Lim J."/>
            <person name="Wang M."/>
            <person name="Labutti K."/>
            <person name="Lipzen A."/>
            <person name="Barry K."/>
            <person name="Grigoriev I.V."/>
        </authorList>
    </citation>
    <scope>NUCLEOTIDE SEQUENCE [LARGE SCALE GENOMIC DNA]</scope>
    <source>
        <strain evidence="3">J235TASD1</strain>
    </source>
</reference>
<keyword evidence="3" id="KW-1185">Reference proteome</keyword>
<dbReference type="GO" id="GO:0000500">
    <property type="term" value="C:RNA polymerase I upstream activating factor complex"/>
    <property type="evidence" value="ECO:0007669"/>
    <property type="project" value="InterPro"/>
</dbReference>
<feature type="compositionally biased region" description="Basic and acidic residues" evidence="1">
    <location>
        <begin position="48"/>
        <end position="57"/>
    </location>
</feature>
<dbReference type="GO" id="GO:0042790">
    <property type="term" value="P:nucleolar large rRNA transcription by RNA polymerase I"/>
    <property type="evidence" value="ECO:0007669"/>
    <property type="project" value="InterPro"/>
</dbReference>
<feature type="compositionally biased region" description="Acidic residues" evidence="1">
    <location>
        <begin position="129"/>
        <end position="141"/>
    </location>
</feature>
<protein>
    <submittedName>
        <fullName evidence="2">Uncharacterized protein</fullName>
    </submittedName>
</protein>
<feature type="compositionally biased region" description="Gly residues" evidence="1">
    <location>
        <begin position="324"/>
        <end position="336"/>
    </location>
</feature>
<feature type="compositionally biased region" description="Polar residues" evidence="1">
    <location>
        <begin position="180"/>
        <end position="192"/>
    </location>
</feature>
<dbReference type="OrthoDB" id="2240312at2759"/>
<dbReference type="AlphaFoldDB" id="A0A136J552"/>
<gene>
    <name evidence="2" type="ORF">Micbo1qcDRAFT_162515</name>
</gene>
<feature type="compositionally biased region" description="Basic and acidic residues" evidence="1">
    <location>
        <begin position="70"/>
        <end position="82"/>
    </location>
</feature>
<dbReference type="Proteomes" id="UP000070501">
    <property type="component" value="Unassembled WGS sequence"/>
</dbReference>
<dbReference type="PANTHER" id="PTHR28079">
    <property type="entry name" value="RNA POLYMERASE I-SPECIFIC TRANSCRIPTION INITIATION FACTOR RRN5"/>
    <property type="match status" value="1"/>
</dbReference>
<sequence>MGSVKVQDVKAARLSLRMPSDSRKFWATSARRLRLNVYDDEEMLPEIKLSKDAKPQDEEQSELVEDGEESRDSSEEAEQDRTDTEDEHGEYNVEDAEGETTHDDGLSFLSYDRVEEVLGFPRDASFIESSDDSSSDEEDLGDSVNEAEPVESDEASLPQRAHPNENKDSDSDHINLQPKMKSSQLGTATAVASSSPPPPIKLEPSTDDPAVELDLLEAIHHSAFDFAGTTRARETLRAKIAAEHRLQSEADSLDMASSRAEQARLWAMLREEEMPDDLAPALQEGRAESRMSSVAPSTDDEGFTTDATTTNGKKKNRRIATLEGSGGGTGGIGGGTSDWRAKTEYYSEWELEWRQRHMR</sequence>
<name>A0A136J552_9PEZI</name>
<dbReference type="PANTHER" id="PTHR28079:SF1">
    <property type="entry name" value="RNA POLYMERASE I-SPECIFIC TRANSCRIPTION INITIATION FACTOR RRN5"/>
    <property type="match status" value="1"/>
</dbReference>
<dbReference type="InParanoid" id="A0A136J552"/>
<evidence type="ECO:0000313" key="2">
    <source>
        <dbReference type="EMBL" id="KXJ92295.1"/>
    </source>
</evidence>
<dbReference type="EMBL" id="KQ964249">
    <property type="protein sequence ID" value="KXJ92295.1"/>
    <property type="molecule type" value="Genomic_DNA"/>
</dbReference>
<accession>A0A136J552</accession>
<feature type="compositionally biased region" description="Acidic residues" evidence="1">
    <location>
        <begin position="83"/>
        <end position="98"/>
    </location>
</feature>
<organism evidence="2 3">
    <name type="scientific">Microdochium bolleyi</name>
    <dbReference type="NCBI Taxonomy" id="196109"/>
    <lineage>
        <taxon>Eukaryota</taxon>
        <taxon>Fungi</taxon>
        <taxon>Dikarya</taxon>
        <taxon>Ascomycota</taxon>
        <taxon>Pezizomycotina</taxon>
        <taxon>Sordariomycetes</taxon>
        <taxon>Xylariomycetidae</taxon>
        <taxon>Xylariales</taxon>
        <taxon>Microdochiaceae</taxon>
        <taxon>Microdochium</taxon>
    </lineage>
</organism>
<feature type="region of interest" description="Disordered" evidence="1">
    <location>
        <begin position="283"/>
        <end position="337"/>
    </location>
</feature>
<feature type="region of interest" description="Disordered" evidence="1">
    <location>
        <begin position="121"/>
        <end position="209"/>
    </location>
</feature>
<dbReference type="GO" id="GO:0001181">
    <property type="term" value="F:RNA polymerase I general transcription initiation factor activity"/>
    <property type="evidence" value="ECO:0007669"/>
    <property type="project" value="TreeGrafter"/>
</dbReference>
<evidence type="ECO:0000313" key="3">
    <source>
        <dbReference type="Proteomes" id="UP000070501"/>
    </source>
</evidence>
<feature type="region of interest" description="Disordered" evidence="1">
    <location>
        <begin position="44"/>
        <end position="108"/>
    </location>
</feature>
<dbReference type="STRING" id="196109.A0A136J552"/>
<dbReference type="GO" id="GO:0006361">
    <property type="term" value="P:transcription initiation at RNA polymerase I promoter"/>
    <property type="evidence" value="ECO:0007669"/>
    <property type="project" value="TreeGrafter"/>
</dbReference>
<feature type="compositionally biased region" description="Acidic residues" evidence="1">
    <location>
        <begin position="58"/>
        <end position="69"/>
    </location>
</feature>